<evidence type="ECO:0000313" key="2">
    <source>
        <dbReference type="EMBL" id="CQI89719.1"/>
    </source>
</evidence>
<reference evidence="1 3" key="1">
    <citation type="journal article" date="2015" name="Genome Announc.">
        <title>Thirty-Two Complete Genome Assemblies of Nine Yersinia Species, Including Y. pestis, Y. pseudotuberculosis, and Y. enterocolitica.</title>
        <authorList>
            <person name="Johnson S.L."/>
            <person name="Daligault H.E."/>
            <person name="Davenport K.W."/>
            <person name="Jaissle J."/>
            <person name="Frey K.G."/>
            <person name="Ladner J.T."/>
            <person name="Broomall S.M."/>
            <person name="Bishop-Lilly K.A."/>
            <person name="Bruce D.C."/>
            <person name="Coyne S.R."/>
            <person name="Gibbons H.S."/>
            <person name="Lo C.C."/>
            <person name="Munk A.C."/>
            <person name="Rosenzweig C.N."/>
            <person name="Koroleva G.I."/>
            <person name="Palacios G.F."/>
            <person name="Redden C.L."/>
            <person name="Xu Y."/>
            <person name="Minogue T.D."/>
            <person name="Chain P.S."/>
        </authorList>
    </citation>
    <scope>NUCLEOTIDE SEQUENCE [LARGE SCALE GENOMIC DNA]</scope>
    <source>
        <strain evidence="1 3">YRA</strain>
    </source>
</reference>
<dbReference type="Proteomes" id="UP000042054">
    <property type="component" value="Unassembled WGS sequence"/>
</dbReference>
<name>A0A0U1HS32_YERRO</name>
<dbReference type="KEGG" id="yro:CH64_152"/>
<dbReference type="AlphaFoldDB" id="A0A0U1HS32"/>
<dbReference type="EMBL" id="CTKE01000007">
    <property type="protein sequence ID" value="CQI89719.1"/>
    <property type="molecule type" value="Genomic_DNA"/>
</dbReference>
<evidence type="ECO:0000313" key="3">
    <source>
        <dbReference type="Proteomes" id="UP000031914"/>
    </source>
</evidence>
<evidence type="ECO:0000313" key="4">
    <source>
        <dbReference type="Proteomes" id="UP000042054"/>
    </source>
</evidence>
<dbReference type="EMBL" id="CP009787">
    <property type="protein sequence ID" value="AJJ09735.1"/>
    <property type="molecule type" value="Genomic_DNA"/>
</dbReference>
<proteinExistence type="predicted"/>
<dbReference type="Proteomes" id="UP000031914">
    <property type="component" value="Chromosome"/>
</dbReference>
<keyword evidence="3" id="KW-1185">Reference proteome</keyword>
<accession>A0A0U1HS32</accession>
<protein>
    <submittedName>
        <fullName evidence="2">Uncharacterized protein</fullName>
    </submittedName>
</protein>
<reference evidence="2 4" key="2">
    <citation type="submission" date="2015-03" db="EMBL/GenBank/DDBJ databases">
        <authorList>
            <person name="Murphy D."/>
        </authorList>
    </citation>
    <scope>NUCLEOTIDE SEQUENCE [LARGE SCALE GENOMIC DNA]</scope>
    <source>
        <strain evidence="2 4">68/02</strain>
    </source>
</reference>
<evidence type="ECO:0000313" key="1">
    <source>
        <dbReference type="EMBL" id="AJJ09735.1"/>
    </source>
</evidence>
<sequence length="29" mass="3595">MMVNHKDEVSYWEHGLFLTQTIFFHSFIH</sequence>
<gene>
    <name evidence="1" type="ORF">CH64_152</name>
    <name evidence="2" type="ORF">ERS008555_01743</name>
</gene>
<organism evidence="2 4">
    <name type="scientific">Yersinia rohdei</name>
    <dbReference type="NCBI Taxonomy" id="29485"/>
    <lineage>
        <taxon>Bacteria</taxon>
        <taxon>Pseudomonadati</taxon>
        <taxon>Pseudomonadota</taxon>
        <taxon>Gammaproteobacteria</taxon>
        <taxon>Enterobacterales</taxon>
        <taxon>Yersiniaceae</taxon>
        <taxon>Yersinia</taxon>
    </lineage>
</organism>